<dbReference type="PATRIC" id="fig|289376.4.peg.1975"/>
<keyword evidence="1" id="KW-0812">Transmembrane</keyword>
<keyword evidence="3" id="KW-1185">Reference proteome</keyword>
<name>B5YIT8_THEYD</name>
<dbReference type="AlphaFoldDB" id="B5YIT8"/>
<keyword evidence="1" id="KW-1133">Transmembrane helix</keyword>
<organism evidence="2 3">
    <name type="scientific">Thermodesulfovibrio yellowstonii (strain ATCC 51303 / DSM 11347 / YP87)</name>
    <dbReference type="NCBI Taxonomy" id="289376"/>
    <lineage>
        <taxon>Bacteria</taxon>
        <taxon>Pseudomonadati</taxon>
        <taxon>Nitrospirota</taxon>
        <taxon>Thermodesulfovibrionia</taxon>
        <taxon>Thermodesulfovibrionales</taxon>
        <taxon>Thermodesulfovibrionaceae</taxon>
        <taxon>Thermodesulfovibrio</taxon>
    </lineage>
</organism>
<reference evidence="2 3" key="2">
    <citation type="journal article" date="2015" name="Genome Announc.">
        <title>Genome Sequence of the Sulfate-Reducing Thermophilic Bacterium Thermodesulfovibrio yellowstonii Strain DSM 11347T (Phylum Nitrospirae).</title>
        <authorList>
            <person name="Bhatnagar S."/>
            <person name="Badger J.H."/>
            <person name="Madupu R."/>
            <person name="Khouri H.M."/>
            <person name="O'Connor E.M."/>
            <person name="Robb F.T."/>
            <person name="Ward N.L."/>
            <person name="Eisen J.A."/>
        </authorList>
    </citation>
    <scope>NUCLEOTIDE SEQUENCE [LARGE SCALE GENOMIC DNA]</scope>
    <source>
        <strain evidence="3">ATCC 51303 / DSM 11347 / YP87</strain>
    </source>
</reference>
<gene>
    <name evidence="2" type="ordered locus">THEYE_A2025</name>
</gene>
<evidence type="ECO:0000313" key="2">
    <source>
        <dbReference type="EMBL" id="ACI22154.1"/>
    </source>
</evidence>
<proteinExistence type="predicted"/>
<accession>B5YIT8</accession>
<sequence>MVQMKHAIRAVAIVDAPIFISHMVQMKLILIFGFLKNNQALYPTWFR</sequence>
<keyword evidence="1" id="KW-0472">Membrane</keyword>
<evidence type="ECO:0000313" key="3">
    <source>
        <dbReference type="Proteomes" id="UP000000718"/>
    </source>
</evidence>
<dbReference type="KEGG" id="tye:THEYE_A2025"/>
<dbReference type="STRING" id="289376.THEYE_A2025"/>
<dbReference type="EnsemblBacteria" id="ACI22154">
    <property type="protein sequence ID" value="ACI22154"/>
    <property type="gene ID" value="THEYE_A2025"/>
</dbReference>
<dbReference type="HOGENOM" id="CLU_3174277_0_0_0"/>
<dbReference type="InParanoid" id="B5YIT8"/>
<reference evidence="3" key="1">
    <citation type="submission" date="2008-08" db="EMBL/GenBank/DDBJ databases">
        <title>The complete genome sequence of Thermodesulfovibrio yellowstonii strain ATCC 51303 / DSM 11347 / YP87.</title>
        <authorList>
            <person name="Dodson R.J."/>
            <person name="Durkin A.S."/>
            <person name="Wu M."/>
            <person name="Eisen J."/>
            <person name="Sutton G."/>
        </authorList>
    </citation>
    <scope>NUCLEOTIDE SEQUENCE [LARGE SCALE GENOMIC DNA]</scope>
    <source>
        <strain evidence="3">ATCC 51303 / DSM 11347 / YP87</strain>
    </source>
</reference>
<dbReference type="EMBL" id="CP001147">
    <property type="protein sequence ID" value="ACI22154.1"/>
    <property type="molecule type" value="Genomic_DNA"/>
</dbReference>
<evidence type="ECO:0000256" key="1">
    <source>
        <dbReference type="SAM" id="Phobius"/>
    </source>
</evidence>
<feature type="transmembrane region" description="Helical" evidence="1">
    <location>
        <begin position="12"/>
        <end position="35"/>
    </location>
</feature>
<dbReference type="Proteomes" id="UP000000718">
    <property type="component" value="Chromosome"/>
</dbReference>
<protein>
    <submittedName>
        <fullName evidence="2">Uncharacterized protein</fullName>
    </submittedName>
</protein>